<sequence length="153" mass="16808">MTSRDVVQIAFCRILSKSNSRMTPSQQLARVRRSLQHWLESHPQEDVNATEENEQGTDDLRESIFVCDGFYRGRRFRTAAIAAVWFAEEDELKIHSAAGQCLASLDAAGIAELAGPEVADVLPMIRSAATPPTAAPSTETPQTEEAQPLRRAA</sequence>
<reference evidence="2 3" key="1">
    <citation type="submission" date="2017-05" db="EMBL/GenBank/DDBJ databases">
        <authorList>
            <person name="Varghese N."/>
            <person name="Submissions S."/>
        </authorList>
    </citation>
    <scope>NUCLEOTIDE SEQUENCE [LARGE SCALE GENOMIC DNA]</scope>
    <source>
        <strain evidence="2 3">DSM 25457</strain>
    </source>
</reference>
<evidence type="ECO:0000313" key="2">
    <source>
        <dbReference type="EMBL" id="SMP54100.1"/>
    </source>
</evidence>
<organism evidence="2 3">
    <name type="scientific">Neorhodopirellula lusitana</name>
    <dbReference type="NCBI Taxonomy" id="445327"/>
    <lineage>
        <taxon>Bacteria</taxon>
        <taxon>Pseudomonadati</taxon>
        <taxon>Planctomycetota</taxon>
        <taxon>Planctomycetia</taxon>
        <taxon>Pirellulales</taxon>
        <taxon>Pirellulaceae</taxon>
        <taxon>Neorhodopirellula</taxon>
    </lineage>
</organism>
<feature type="region of interest" description="Disordered" evidence="1">
    <location>
        <begin position="127"/>
        <end position="153"/>
    </location>
</feature>
<accession>A0ABY1PZH7</accession>
<dbReference type="Proteomes" id="UP001158067">
    <property type="component" value="Unassembled WGS sequence"/>
</dbReference>
<gene>
    <name evidence="2" type="ORF">SAMN06265222_104203</name>
</gene>
<name>A0ABY1PZH7_9BACT</name>
<proteinExistence type="predicted"/>
<keyword evidence="3" id="KW-1185">Reference proteome</keyword>
<comment type="caution">
    <text evidence="2">The sequence shown here is derived from an EMBL/GenBank/DDBJ whole genome shotgun (WGS) entry which is preliminary data.</text>
</comment>
<dbReference type="EMBL" id="FXUG01000004">
    <property type="protein sequence ID" value="SMP54100.1"/>
    <property type="molecule type" value="Genomic_DNA"/>
</dbReference>
<feature type="compositionally biased region" description="Low complexity" evidence="1">
    <location>
        <begin position="127"/>
        <end position="146"/>
    </location>
</feature>
<dbReference type="RefSeq" id="WP_283432388.1">
    <property type="nucleotide sequence ID" value="NZ_FXUG01000004.1"/>
</dbReference>
<protein>
    <submittedName>
        <fullName evidence="2">Uncharacterized protein</fullName>
    </submittedName>
</protein>
<evidence type="ECO:0000313" key="3">
    <source>
        <dbReference type="Proteomes" id="UP001158067"/>
    </source>
</evidence>
<evidence type="ECO:0000256" key="1">
    <source>
        <dbReference type="SAM" id="MobiDB-lite"/>
    </source>
</evidence>